<feature type="domain" description="DUF5801" evidence="1">
    <location>
        <begin position="49"/>
        <end position="224"/>
    </location>
</feature>
<name>A0A238J3Z8_9RHOB</name>
<gene>
    <name evidence="2" type="ORF">BOA8489_02817</name>
</gene>
<sequence>MTAANLITLTATIEDGDGDTDSAVAHIAQAFQFEDDGPTAALADNGSLIVLDETDGDGDDDGPGGVLADVTTSIASLYNDTSVFGKDGPKDADDSDDTGLIPDDDAVTYSLLLDVDDGTASGLIDTFTDRSINLYQVDDYTIEGRVDTDEVADGEDDTVALRIIVTNDPDDVRVIQFRAVKHDNPLDPFEEGAEAESIDPDKVLLLVTVRDGDLDVDSDTAELGALINIEDDGPAEAGSATLVLEEDDISAINGNDNDAADGFGLGTGNEDSVSVTLNSTQIFSGVDLPVSFAIDGETDPDTVLPTLLSQGLEVHWEAVTGGATEYVRGYTNIDTTRELIIELALTDNGDSTANAVVTIHGELDHVIEGGGGTENELLQLAGGGSISTIDFTPILEITDGDGDILPLNPGFLNAKDIDDTPEISGPVSDPGVVDFIAGLSIDNVDLNGSVGADANDSNDENSAGTKTYTFSFPVDSNGDGFFDANDTITSTSIEGLEAEVSADGTTITYFVDGFGGGTVDNTWEASERFFDVVLGDQGGSGDYTFNVYQGAPPAFTEFDFEDLPSGQNLHGTIANDLSDPTIGGLLLIPEGTVLDPADGTFTNTSQTTNTSKGGGPVTIGNTNQMFDPGEGHYFVYVSDTNPAMVAGAGLDQNNADDADTVEFGGTEPIKTAQVEIVQIQGNSPATINIQAFDVDFDDFADDGGDLTRIDTDAEARLFVENPDTYLTDTDGVAPGIQQPKITSISVYNTADLDAAADPSTVTPLYTVDIGDGDIMGVTWNNGGESVDVGNLGANVTVEFTTDVPHDMALVSNVVGKYDLGGFNLLQVDETPDQLFDYTVEITDFDGDTAAETFQVLVDGTGKFDDGVFDLNPDV</sequence>
<dbReference type="Pfam" id="PF19116">
    <property type="entry name" value="DUF5801"/>
    <property type="match status" value="1"/>
</dbReference>
<dbReference type="OrthoDB" id="7759198at2"/>
<dbReference type="InterPro" id="IPR043824">
    <property type="entry name" value="DUF5801"/>
</dbReference>
<dbReference type="EMBL" id="FXXQ01000010">
    <property type="protein sequence ID" value="SMX24690.1"/>
    <property type="molecule type" value="Genomic_DNA"/>
</dbReference>
<reference evidence="2 3" key="1">
    <citation type="submission" date="2017-05" db="EMBL/GenBank/DDBJ databases">
        <authorList>
            <person name="Song R."/>
            <person name="Chenine A.L."/>
            <person name="Ruprecht R.M."/>
        </authorList>
    </citation>
    <scope>NUCLEOTIDE SEQUENCE [LARGE SCALE GENOMIC DNA]</scope>
    <source>
        <strain evidence="2 3">CECT 8489</strain>
    </source>
</reference>
<evidence type="ECO:0000313" key="2">
    <source>
        <dbReference type="EMBL" id="SMX24690.1"/>
    </source>
</evidence>
<evidence type="ECO:0000313" key="3">
    <source>
        <dbReference type="Proteomes" id="UP000201838"/>
    </source>
</evidence>
<proteinExistence type="predicted"/>
<accession>A0A238J3Z8</accession>
<dbReference type="Proteomes" id="UP000201838">
    <property type="component" value="Unassembled WGS sequence"/>
</dbReference>
<protein>
    <recommendedName>
        <fullName evidence="1">DUF5801 domain-containing protein</fullName>
    </recommendedName>
</protein>
<keyword evidence="3" id="KW-1185">Reference proteome</keyword>
<organism evidence="2 3">
    <name type="scientific">Boseongicola aestuarii</name>
    <dbReference type="NCBI Taxonomy" id="1470561"/>
    <lineage>
        <taxon>Bacteria</taxon>
        <taxon>Pseudomonadati</taxon>
        <taxon>Pseudomonadota</taxon>
        <taxon>Alphaproteobacteria</taxon>
        <taxon>Rhodobacterales</taxon>
        <taxon>Paracoccaceae</taxon>
        <taxon>Boseongicola</taxon>
    </lineage>
</organism>
<dbReference type="AlphaFoldDB" id="A0A238J3Z8"/>
<evidence type="ECO:0000259" key="1">
    <source>
        <dbReference type="Pfam" id="PF19116"/>
    </source>
</evidence>